<keyword evidence="1" id="KW-0732">Signal</keyword>
<proteinExistence type="predicted"/>
<gene>
    <name evidence="2" type="ORF">ICL07_06735</name>
</gene>
<sequence length="431" mass="48349">MKTIYLAGLLLSSTATQALCQQSDSLVTQIQQTFQETAAATKKQQRLWGMDLYGPMLLVNPATRELYANLPDSAGDLQKQGNVYTGTLPKKINIANTSLYWEGRQWAMVMLPLPTNRDERINLVAHELFHRAQPALHFTANSPVNNHLDKKDGRVYLQLELAALLQAIAADKKAVRQQHLLHALTFRHYRYQLYPGADSTENTLELNEGIAEFTGMMVCNRDRAASITHFNKNVDNFVRYNATFVRSFAYQTTPMYGYLLSQIQPGWNRNINSQTQLTPLFVQAFGLSIPADVKTAAMTFSKAYDGDSIILVETAREKKMQEQIAAYTKLFVTLPHTELRFINMNIGFNPSNIVPIDGHGTVYPTMRISDTWGILTVTEGGLISTGWDKVVVGLPQTFTEQIVTGQGWKLELNKGYTLEKNTGGGYSLKKQ</sequence>
<dbReference type="Proteomes" id="UP000659124">
    <property type="component" value="Unassembled WGS sequence"/>
</dbReference>
<evidence type="ECO:0000256" key="1">
    <source>
        <dbReference type="SAM" id="SignalP"/>
    </source>
</evidence>
<feature type="chain" id="PRO_5046895709" evidence="1">
    <location>
        <begin position="19"/>
        <end position="431"/>
    </location>
</feature>
<feature type="signal peptide" evidence="1">
    <location>
        <begin position="1"/>
        <end position="18"/>
    </location>
</feature>
<reference evidence="2 3" key="1">
    <citation type="submission" date="2020-09" db="EMBL/GenBank/DDBJ databases">
        <title>Genome sequences of type strains of Chitinophaga qingshengii and Chitinophaga varians.</title>
        <authorList>
            <person name="Kittiwongwattana C."/>
        </authorList>
    </citation>
    <scope>NUCLEOTIDE SEQUENCE [LARGE SCALE GENOMIC DNA]</scope>
    <source>
        <strain evidence="2 3">JCM 30026</strain>
    </source>
</reference>
<name>A0ABR7THT9_9BACT</name>
<organism evidence="2 3">
    <name type="scientific">Chitinophaga qingshengii</name>
    <dbReference type="NCBI Taxonomy" id="1569794"/>
    <lineage>
        <taxon>Bacteria</taxon>
        <taxon>Pseudomonadati</taxon>
        <taxon>Bacteroidota</taxon>
        <taxon>Chitinophagia</taxon>
        <taxon>Chitinophagales</taxon>
        <taxon>Chitinophagaceae</taxon>
        <taxon>Chitinophaga</taxon>
    </lineage>
</organism>
<keyword evidence="3" id="KW-1185">Reference proteome</keyword>
<evidence type="ECO:0000313" key="3">
    <source>
        <dbReference type="Proteomes" id="UP000659124"/>
    </source>
</evidence>
<dbReference type="RefSeq" id="WP_188087152.1">
    <property type="nucleotide sequence ID" value="NZ_JACVFC010000001.1"/>
</dbReference>
<evidence type="ECO:0000313" key="2">
    <source>
        <dbReference type="EMBL" id="MBC9930066.1"/>
    </source>
</evidence>
<comment type="caution">
    <text evidence="2">The sequence shown here is derived from an EMBL/GenBank/DDBJ whole genome shotgun (WGS) entry which is preliminary data.</text>
</comment>
<protein>
    <submittedName>
        <fullName evidence="2">Uncharacterized protein</fullName>
    </submittedName>
</protein>
<dbReference type="EMBL" id="JACVFC010000001">
    <property type="protein sequence ID" value="MBC9930066.1"/>
    <property type="molecule type" value="Genomic_DNA"/>
</dbReference>
<accession>A0ABR7THT9</accession>